<protein>
    <submittedName>
        <fullName evidence="1">(Mediterranean fruit fly) hypothetical protein</fullName>
    </submittedName>
</protein>
<name>A0A811UZD7_CERCA</name>
<evidence type="ECO:0000313" key="1">
    <source>
        <dbReference type="EMBL" id="CAD7003016.1"/>
    </source>
</evidence>
<dbReference type="Proteomes" id="UP000606786">
    <property type="component" value="Unassembled WGS sequence"/>
</dbReference>
<comment type="caution">
    <text evidence="1">The sequence shown here is derived from an EMBL/GenBank/DDBJ whole genome shotgun (WGS) entry which is preliminary data.</text>
</comment>
<proteinExistence type="predicted"/>
<reference evidence="1" key="1">
    <citation type="submission" date="2020-11" db="EMBL/GenBank/DDBJ databases">
        <authorList>
            <person name="Whitehead M."/>
        </authorList>
    </citation>
    <scope>NUCLEOTIDE SEQUENCE</scope>
    <source>
        <strain evidence="1">EGII</strain>
    </source>
</reference>
<gene>
    <name evidence="1" type="ORF">CCAP1982_LOCUS11479</name>
</gene>
<keyword evidence="2" id="KW-1185">Reference proteome</keyword>
<sequence length="59" mass="6495">MNSLMQIQKLEDSNNSSSSIEMKSVVIHCDLWHVVSGKTVKPAAATSQQALEYDATDEK</sequence>
<organism evidence="1 2">
    <name type="scientific">Ceratitis capitata</name>
    <name type="common">Mediterranean fruit fly</name>
    <name type="synonym">Tephritis capitata</name>
    <dbReference type="NCBI Taxonomy" id="7213"/>
    <lineage>
        <taxon>Eukaryota</taxon>
        <taxon>Metazoa</taxon>
        <taxon>Ecdysozoa</taxon>
        <taxon>Arthropoda</taxon>
        <taxon>Hexapoda</taxon>
        <taxon>Insecta</taxon>
        <taxon>Pterygota</taxon>
        <taxon>Neoptera</taxon>
        <taxon>Endopterygota</taxon>
        <taxon>Diptera</taxon>
        <taxon>Brachycera</taxon>
        <taxon>Muscomorpha</taxon>
        <taxon>Tephritoidea</taxon>
        <taxon>Tephritidae</taxon>
        <taxon>Ceratitis</taxon>
        <taxon>Ceratitis</taxon>
    </lineage>
</organism>
<accession>A0A811UZD7</accession>
<feature type="non-terminal residue" evidence="1">
    <location>
        <position position="59"/>
    </location>
</feature>
<evidence type="ECO:0000313" key="2">
    <source>
        <dbReference type="Proteomes" id="UP000606786"/>
    </source>
</evidence>
<dbReference type="AlphaFoldDB" id="A0A811UZD7"/>
<dbReference type="EMBL" id="CAJHJT010000034">
    <property type="protein sequence ID" value="CAD7003016.1"/>
    <property type="molecule type" value="Genomic_DNA"/>
</dbReference>